<protein>
    <recommendedName>
        <fullName evidence="2">UPF0102 protein LI90_1316</fullName>
    </recommendedName>
</protein>
<gene>
    <name evidence="3" type="ORF">LI90_1316</name>
</gene>
<dbReference type="CDD" id="cd20736">
    <property type="entry name" value="PoNe_Nuclease"/>
    <property type="match status" value="1"/>
</dbReference>
<sequence>MDATHMADLSLWIAHGLFWFSPDRLLRAARTVSYRAPSAAEVIAMLRKDLLGRFGEEIAVHHLRESGLAILERNWRCSSGEIDIVARDGDELVICEVKTRSGNGYGTPQEAVTRVKAERLRRLAAEWLAVRGLRPSSVRFDVIAVVRRPQGGVAVEHLRGVM</sequence>
<dbReference type="RefSeq" id="WP_197651732.1">
    <property type="nucleotide sequence ID" value="NZ_CP171739.1"/>
</dbReference>
<dbReference type="InterPro" id="IPR011856">
    <property type="entry name" value="tRNA_endonuc-like_dom_sf"/>
</dbReference>
<dbReference type="AlphaFoldDB" id="A0A132MP84"/>
<evidence type="ECO:0000256" key="2">
    <source>
        <dbReference type="HAMAP-Rule" id="MF_00048"/>
    </source>
</evidence>
<dbReference type="GO" id="GO:0003676">
    <property type="term" value="F:nucleic acid binding"/>
    <property type="evidence" value="ECO:0007669"/>
    <property type="project" value="InterPro"/>
</dbReference>
<keyword evidence="4" id="KW-1185">Reference proteome</keyword>
<dbReference type="PANTHER" id="PTHR34039">
    <property type="entry name" value="UPF0102 PROTEIN YRAN"/>
    <property type="match status" value="1"/>
</dbReference>
<dbReference type="PATRIC" id="fig|1469144.10.peg.1450"/>
<evidence type="ECO:0000256" key="1">
    <source>
        <dbReference type="ARBA" id="ARBA00006738"/>
    </source>
</evidence>
<name>A0A132MP84_9ACTN</name>
<dbReference type="PANTHER" id="PTHR34039:SF1">
    <property type="entry name" value="UPF0102 PROTEIN YRAN"/>
    <property type="match status" value="1"/>
</dbReference>
<dbReference type="InterPro" id="IPR003509">
    <property type="entry name" value="UPF0102_YraN-like"/>
</dbReference>
<organism evidence="3 4">
    <name type="scientific">Carbonactinospora thermoautotrophica</name>
    <dbReference type="NCBI Taxonomy" id="1469144"/>
    <lineage>
        <taxon>Bacteria</taxon>
        <taxon>Bacillati</taxon>
        <taxon>Actinomycetota</taxon>
        <taxon>Actinomycetes</taxon>
        <taxon>Kitasatosporales</taxon>
        <taxon>Carbonactinosporaceae</taxon>
        <taxon>Carbonactinospora</taxon>
    </lineage>
</organism>
<keyword evidence="3" id="KW-0255">Endonuclease</keyword>
<keyword evidence="3" id="KW-0378">Hydrolase</keyword>
<accession>A0A132MP84</accession>
<dbReference type="NCBIfam" id="NF009154">
    <property type="entry name" value="PRK12497.3-3"/>
    <property type="match status" value="1"/>
</dbReference>
<dbReference type="EMBL" id="LAXD01000001">
    <property type="protein sequence ID" value="KWW99677.1"/>
    <property type="molecule type" value="Genomic_DNA"/>
</dbReference>
<dbReference type="SUPFAM" id="SSF52980">
    <property type="entry name" value="Restriction endonuclease-like"/>
    <property type="match status" value="1"/>
</dbReference>
<evidence type="ECO:0000313" key="3">
    <source>
        <dbReference type="EMBL" id="KWW99677.1"/>
    </source>
</evidence>
<dbReference type="Gene3D" id="3.40.1350.10">
    <property type="match status" value="1"/>
</dbReference>
<dbReference type="NCBIfam" id="NF009150">
    <property type="entry name" value="PRK12497.1-3"/>
    <property type="match status" value="1"/>
</dbReference>
<comment type="caution">
    <text evidence="3">The sequence shown here is derived from an EMBL/GenBank/DDBJ whole genome shotgun (WGS) entry which is preliminary data.</text>
</comment>
<reference evidence="4" key="1">
    <citation type="submission" date="2015-04" db="EMBL/GenBank/DDBJ databases">
        <title>Physiological reanalysis, assessment of diazotrophy, and genome sequences of multiple isolates of Streptomyces thermoautotrophicus.</title>
        <authorList>
            <person name="MacKellar D.C."/>
            <person name="Lieber L."/>
            <person name="Norman J."/>
            <person name="Bolger A."/>
            <person name="Tobin C."/>
            <person name="Murray J.W."/>
            <person name="Chang R."/>
            <person name="Ford T."/>
            <person name="Nguyen P.Q."/>
            <person name="Woodward J."/>
            <person name="Permingeat H."/>
            <person name="Joshi N.S."/>
            <person name="Silver P.A."/>
            <person name="Usadel B."/>
            <person name="Rutherford A.W."/>
            <person name="Friesen M."/>
            <person name="Prell J."/>
        </authorList>
    </citation>
    <scope>NUCLEOTIDE SEQUENCE [LARGE SCALE GENOMIC DNA]</scope>
    <source>
        <strain evidence="4">H1</strain>
    </source>
</reference>
<dbReference type="InterPro" id="IPR011335">
    <property type="entry name" value="Restrct_endonuc-II-like"/>
</dbReference>
<dbReference type="GO" id="GO:0004519">
    <property type="term" value="F:endonuclease activity"/>
    <property type="evidence" value="ECO:0007669"/>
    <property type="project" value="UniProtKB-KW"/>
</dbReference>
<dbReference type="Proteomes" id="UP000070188">
    <property type="component" value="Unassembled WGS sequence"/>
</dbReference>
<comment type="similarity">
    <text evidence="1 2">Belongs to the UPF0102 family.</text>
</comment>
<evidence type="ECO:0000313" key="4">
    <source>
        <dbReference type="Proteomes" id="UP000070188"/>
    </source>
</evidence>
<keyword evidence="3" id="KW-0540">Nuclease</keyword>
<dbReference type="STRING" id="1469144.LI90_1316"/>
<dbReference type="Pfam" id="PF02021">
    <property type="entry name" value="UPF0102"/>
    <property type="match status" value="1"/>
</dbReference>
<dbReference type="HAMAP" id="MF_00048">
    <property type="entry name" value="UPF0102"/>
    <property type="match status" value="1"/>
</dbReference>
<proteinExistence type="inferred from homology"/>